<evidence type="ECO:0000313" key="3">
    <source>
        <dbReference type="Proteomes" id="UP000605361"/>
    </source>
</evidence>
<keyword evidence="3" id="KW-1185">Reference proteome</keyword>
<name>A0A931F0L0_9ACTN</name>
<protein>
    <submittedName>
        <fullName evidence="2">Uncharacterized protein</fullName>
    </submittedName>
</protein>
<feature type="coiled-coil region" evidence="1">
    <location>
        <begin position="51"/>
        <end position="93"/>
    </location>
</feature>
<gene>
    <name evidence="2" type="ORF">ITP53_35890</name>
</gene>
<dbReference type="RefSeq" id="WP_195899910.1">
    <property type="nucleotide sequence ID" value="NZ_JADOGI010000142.1"/>
</dbReference>
<evidence type="ECO:0000313" key="2">
    <source>
        <dbReference type="EMBL" id="MBF8190999.1"/>
    </source>
</evidence>
<evidence type="ECO:0000256" key="1">
    <source>
        <dbReference type="SAM" id="Coils"/>
    </source>
</evidence>
<organism evidence="2 3">
    <name type="scientific">Nonomuraea cypriaca</name>
    <dbReference type="NCBI Taxonomy" id="1187855"/>
    <lineage>
        <taxon>Bacteria</taxon>
        <taxon>Bacillati</taxon>
        <taxon>Actinomycetota</taxon>
        <taxon>Actinomycetes</taxon>
        <taxon>Streptosporangiales</taxon>
        <taxon>Streptosporangiaceae</taxon>
        <taxon>Nonomuraea</taxon>
    </lineage>
</organism>
<proteinExistence type="predicted"/>
<accession>A0A931F0L0</accession>
<dbReference type="AlphaFoldDB" id="A0A931F0L0"/>
<dbReference type="Proteomes" id="UP000605361">
    <property type="component" value="Unassembled WGS sequence"/>
</dbReference>
<dbReference type="EMBL" id="JADOGI010000142">
    <property type="protein sequence ID" value="MBF8190999.1"/>
    <property type="molecule type" value="Genomic_DNA"/>
</dbReference>
<reference evidence="2" key="1">
    <citation type="submission" date="2020-11" db="EMBL/GenBank/DDBJ databases">
        <title>Whole-genome analyses of Nonomuraea sp. K274.</title>
        <authorList>
            <person name="Veyisoglu A."/>
        </authorList>
    </citation>
    <scope>NUCLEOTIDE SEQUENCE</scope>
    <source>
        <strain evidence="2">K274</strain>
    </source>
</reference>
<keyword evidence="1" id="KW-0175">Coiled coil</keyword>
<comment type="caution">
    <text evidence="2">The sequence shown here is derived from an EMBL/GenBank/DDBJ whole genome shotgun (WGS) entry which is preliminary data.</text>
</comment>
<sequence length="97" mass="10708">MPVRHRLLREAASKEALAATFTRYARGLADAFTGIPLRPADSDPYWTGPSAERYLAQAASLRRELGDLEDACLATAENLLRRARRLREEAAQTPGPT</sequence>